<keyword evidence="5 8" id="KW-1133">Transmembrane helix</keyword>
<dbReference type="InterPro" id="IPR018047">
    <property type="entry name" value="Ammonium_transpt_CS"/>
</dbReference>
<name>A0A2K3DQF8_CHLRE</name>
<dbReference type="GO" id="GO:0072488">
    <property type="term" value="P:ammonium transmembrane transport"/>
    <property type="evidence" value="ECO:0000318"/>
    <property type="project" value="GO_Central"/>
</dbReference>
<dbReference type="GeneID" id="5727118"/>
<evidence type="ECO:0000256" key="3">
    <source>
        <dbReference type="ARBA" id="ARBA00022448"/>
    </source>
</evidence>
<keyword evidence="7 8" id="KW-0924">Ammonia transport</keyword>
<evidence type="ECO:0000256" key="7">
    <source>
        <dbReference type="ARBA" id="ARBA00023177"/>
    </source>
</evidence>
<comment type="similarity">
    <text evidence="2 8">Belongs to the ammonia transporter channel (TC 1.A.11.2) family.</text>
</comment>
<feature type="transmembrane region" description="Helical" evidence="8">
    <location>
        <begin position="234"/>
        <end position="251"/>
    </location>
</feature>
<dbReference type="InterPro" id="IPR029020">
    <property type="entry name" value="Ammonium/urea_transptr"/>
</dbReference>
<dbReference type="PROSITE" id="PS01219">
    <property type="entry name" value="AMMONIUM_TRANSP"/>
    <property type="match status" value="1"/>
</dbReference>
<dbReference type="GO" id="GO:0008519">
    <property type="term" value="F:ammonium channel activity"/>
    <property type="evidence" value="ECO:0000318"/>
    <property type="project" value="GO_Central"/>
</dbReference>
<dbReference type="Proteomes" id="UP000006906">
    <property type="component" value="Chromosome 6"/>
</dbReference>
<feature type="domain" description="Nuclear pore localisation protein NPL4 C-terminal" evidence="10">
    <location>
        <begin position="701"/>
        <end position="763"/>
    </location>
</feature>
<dbReference type="OrthoDB" id="534912at2759"/>
<proteinExistence type="inferred from homology"/>
<dbReference type="Pfam" id="PF00909">
    <property type="entry name" value="Ammonium_transp"/>
    <property type="match status" value="1"/>
</dbReference>
<feature type="transmembrane region" description="Helical" evidence="8">
    <location>
        <begin position="144"/>
        <end position="165"/>
    </location>
</feature>
<dbReference type="Gene3D" id="1.10.3430.10">
    <property type="entry name" value="Ammonium transporter AmtB like domains"/>
    <property type="match status" value="1"/>
</dbReference>
<evidence type="ECO:0000256" key="4">
    <source>
        <dbReference type="ARBA" id="ARBA00022692"/>
    </source>
</evidence>
<feature type="transmembrane region" description="Helical" evidence="8">
    <location>
        <begin position="115"/>
        <end position="137"/>
    </location>
</feature>
<dbReference type="InterPro" id="IPR007717">
    <property type="entry name" value="NPL4_C"/>
</dbReference>
<dbReference type="GO" id="GO:0097272">
    <property type="term" value="P:ammonium homeostasis"/>
    <property type="evidence" value="ECO:0000318"/>
    <property type="project" value="GO_Central"/>
</dbReference>
<organism evidence="11 12">
    <name type="scientific">Chlamydomonas reinhardtii</name>
    <name type="common">Chlamydomonas smithii</name>
    <dbReference type="NCBI Taxonomy" id="3055"/>
    <lineage>
        <taxon>Eukaryota</taxon>
        <taxon>Viridiplantae</taxon>
        <taxon>Chlorophyta</taxon>
        <taxon>core chlorophytes</taxon>
        <taxon>Chlorophyceae</taxon>
        <taxon>CS clade</taxon>
        <taxon>Chlamydomonadales</taxon>
        <taxon>Chlamydomonadaceae</taxon>
        <taxon>Chlamydomonas</taxon>
    </lineage>
</organism>
<feature type="domain" description="Nuclear pore localisation protein NPL4 C-terminal" evidence="10">
    <location>
        <begin position="527"/>
        <end position="649"/>
    </location>
</feature>
<dbReference type="InterPro" id="IPR001905">
    <property type="entry name" value="Ammonium_transpt"/>
</dbReference>
<evidence type="ECO:0000313" key="11">
    <source>
        <dbReference type="EMBL" id="PNW82763.1"/>
    </source>
</evidence>
<dbReference type="KEGG" id="cre:CHLRE_06g293051v5"/>
<feature type="transmembrane region" description="Helical" evidence="8">
    <location>
        <begin position="416"/>
        <end position="434"/>
    </location>
</feature>
<dbReference type="SUPFAM" id="SSF111352">
    <property type="entry name" value="Ammonium transporter"/>
    <property type="match status" value="1"/>
</dbReference>
<evidence type="ECO:0000259" key="9">
    <source>
        <dbReference type="Pfam" id="PF00909"/>
    </source>
</evidence>
<dbReference type="InParanoid" id="A0A2K3DQF8"/>
<dbReference type="CDD" id="cd08061">
    <property type="entry name" value="MPN_NPL4"/>
    <property type="match status" value="1"/>
</dbReference>
<feature type="transmembrane region" description="Helical" evidence="8">
    <location>
        <begin position="263"/>
        <end position="289"/>
    </location>
</feature>
<accession>A0A2K3DQF8</accession>
<dbReference type="PaxDb" id="3055-EDO97334"/>
<evidence type="ECO:0000256" key="8">
    <source>
        <dbReference type="RuleBase" id="RU362002"/>
    </source>
</evidence>
<dbReference type="PANTHER" id="PTHR11730">
    <property type="entry name" value="AMMONIUM TRANSPORTER"/>
    <property type="match status" value="1"/>
</dbReference>
<dbReference type="FunFam" id="1.10.3430.10:FF:000016">
    <property type="entry name" value="Ammonium transporter"/>
    <property type="match status" value="1"/>
</dbReference>
<comment type="subcellular location">
    <subcellularLocation>
        <location evidence="8">Cell membrane</location>
        <topology evidence="8">Multi-pass membrane protein</topology>
    </subcellularLocation>
    <subcellularLocation>
        <location evidence="1">Membrane</location>
        <topology evidence="1">Multi-pass membrane protein</topology>
    </subcellularLocation>
</comment>
<evidence type="ECO:0000259" key="10">
    <source>
        <dbReference type="Pfam" id="PF05021"/>
    </source>
</evidence>
<keyword evidence="4 8" id="KW-0812">Transmembrane</keyword>
<feature type="transmembrane region" description="Helical" evidence="8">
    <location>
        <begin position="296"/>
        <end position="316"/>
    </location>
</feature>
<feature type="domain" description="Ammonium transporter AmtB-like" evidence="9">
    <location>
        <begin position="17"/>
        <end position="451"/>
    </location>
</feature>
<feature type="transmembrane region" description="Helical" evidence="8">
    <location>
        <begin position="322"/>
        <end position="344"/>
    </location>
</feature>
<dbReference type="NCBIfam" id="TIGR00836">
    <property type="entry name" value="amt"/>
    <property type="match status" value="1"/>
</dbReference>
<dbReference type="Pfam" id="PF05021">
    <property type="entry name" value="NPL4"/>
    <property type="match status" value="2"/>
</dbReference>
<dbReference type="SMR" id="A0A2K3DQF8"/>
<evidence type="ECO:0000256" key="5">
    <source>
        <dbReference type="ARBA" id="ARBA00022989"/>
    </source>
</evidence>
<dbReference type="RefSeq" id="XP_042924161.1">
    <property type="nucleotide sequence ID" value="XM_043063455.1"/>
</dbReference>
<sequence>MDGTAKAEVALSLDVAFLLFSAYLVFGPMQLGFALLCAGAIRSKNSMNVLMKNILDACTGAIGFYLFGYAFAFGHHANQTSNAFIGDHNFALSYTTQVSSLDSNVSYDGFATQGWHVFFFQWSFCAAATTIVSGAVAERCTFQAYLAYAFFISSFVYPVVVHWVWSASGWLSAFNTSRDGYALLLQTGAIDFAGGGVVHLTGGMAALMGAWIIGPRIGRFDASGKVNEMKGHSATLVVMGTFLLWFGFYGFNPGSNLTIATTASAIVVSRVAVTTTLSAGAAGLTGLFWRYMRTSTWDTVLVCNCCLAGLVGITCSCSVVEPWAALICGFVAAFVFIGFEYVVLYKMKIDDPVSAVALHLFCGVWGLLFPGLLAQPTYVADVYGAYGFGPDVKGSKKFGILYGGHGQVLLCQVIEALSICAWVGVMMGAFFGLLKVAKRLRVPVDQELAGLAKPFGAHMTLNDVMAKVVKIERQDKPHVSAISFDRNAANVFQSYLQGAFNFSIKRGGILYGTVLEEEGPEPGKTETHVRVDFIYEPPQEGSADTLTLQRHTPEEQQVDLIAQMLGYRKVGFIFSQSVKGQKAAAEGDYIINSQELIAMAAMQAEIGEHGATALVTLVEEPETGPQVHFEAFQCSDLAVRLVREGWVAAREPADGVSRMVNPKEPDVKDPVMINGKDAGEVDNDWFLCAVRIQDHEGRLLTSFPVENRLTPQGKTELREHLKRHGARGYVERLSDFHLLLWLAKQPHLDPNDMALLCEAVKERRPVLEGYRVIIDSIAGIAQ</sequence>
<evidence type="ECO:0000256" key="6">
    <source>
        <dbReference type="ARBA" id="ARBA00023136"/>
    </source>
</evidence>
<feature type="transmembrane region" description="Helical" evidence="8">
    <location>
        <begin position="20"/>
        <end position="41"/>
    </location>
</feature>
<reference evidence="11 12" key="1">
    <citation type="journal article" date="2007" name="Science">
        <title>The Chlamydomonas genome reveals the evolution of key animal and plant functions.</title>
        <authorList>
            <person name="Merchant S.S."/>
            <person name="Prochnik S.E."/>
            <person name="Vallon O."/>
            <person name="Harris E.H."/>
            <person name="Karpowicz S.J."/>
            <person name="Witman G.B."/>
            <person name="Terry A."/>
            <person name="Salamov A."/>
            <person name="Fritz-Laylin L.K."/>
            <person name="Marechal-Drouard L."/>
            <person name="Marshall W.F."/>
            <person name="Qu L.H."/>
            <person name="Nelson D.R."/>
            <person name="Sanderfoot A.A."/>
            <person name="Spalding M.H."/>
            <person name="Kapitonov V.V."/>
            <person name="Ren Q."/>
            <person name="Ferris P."/>
            <person name="Lindquist E."/>
            <person name="Shapiro H."/>
            <person name="Lucas S.M."/>
            <person name="Grimwood J."/>
            <person name="Schmutz J."/>
            <person name="Cardol P."/>
            <person name="Cerutti H."/>
            <person name="Chanfreau G."/>
            <person name="Chen C.L."/>
            <person name="Cognat V."/>
            <person name="Croft M.T."/>
            <person name="Dent R."/>
            <person name="Dutcher S."/>
            <person name="Fernandez E."/>
            <person name="Fukuzawa H."/>
            <person name="Gonzalez-Ballester D."/>
            <person name="Gonzalez-Halphen D."/>
            <person name="Hallmann A."/>
            <person name="Hanikenne M."/>
            <person name="Hippler M."/>
            <person name="Inwood W."/>
            <person name="Jabbari K."/>
            <person name="Kalanon M."/>
            <person name="Kuras R."/>
            <person name="Lefebvre P.A."/>
            <person name="Lemaire S.D."/>
            <person name="Lobanov A.V."/>
            <person name="Lohr M."/>
            <person name="Manuell A."/>
            <person name="Meier I."/>
            <person name="Mets L."/>
            <person name="Mittag M."/>
            <person name="Mittelmeier T."/>
            <person name="Moroney J.V."/>
            <person name="Moseley J."/>
            <person name="Napoli C."/>
            <person name="Nedelcu A.M."/>
            <person name="Niyogi K."/>
            <person name="Novoselov S.V."/>
            <person name="Paulsen I.T."/>
            <person name="Pazour G."/>
            <person name="Purton S."/>
            <person name="Ral J.P."/>
            <person name="Riano-Pachon D.M."/>
            <person name="Riekhof W."/>
            <person name="Rymarquis L."/>
            <person name="Schroda M."/>
            <person name="Stern D."/>
            <person name="Umen J."/>
            <person name="Willows R."/>
            <person name="Wilson N."/>
            <person name="Zimmer S.L."/>
            <person name="Allmer J."/>
            <person name="Balk J."/>
            <person name="Bisova K."/>
            <person name="Chen C.J."/>
            <person name="Elias M."/>
            <person name="Gendler K."/>
            <person name="Hauser C."/>
            <person name="Lamb M.R."/>
            <person name="Ledford H."/>
            <person name="Long J.C."/>
            <person name="Minagawa J."/>
            <person name="Page M.D."/>
            <person name="Pan J."/>
            <person name="Pootakham W."/>
            <person name="Roje S."/>
            <person name="Rose A."/>
            <person name="Stahlberg E."/>
            <person name="Terauchi A.M."/>
            <person name="Yang P."/>
            <person name="Ball S."/>
            <person name="Bowler C."/>
            <person name="Dieckmann C.L."/>
            <person name="Gladyshev V.N."/>
            <person name="Green P."/>
            <person name="Jorgensen R."/>
            <person name="Mayfield S."/>
            <person name="Mueller-Roeber B."/>
            <person name="Rajamani S."/>
            <person name="Sayre R.T."/>
            <person name="Brokstein P."/>
            <person name="Dubchak I."/>
            <person name="Goodstein D."/>
            <person name="Hornick L."/>
            <person name="Huang Y.W."/>
            <person name="Jhaveri J."/>
            <person name="Luo Y."/>
            <person name="Martinez D."/>
            <person name="Ngau W.C."/>
            <person name="Otillar B."/>
            <person name="Poliakov A."/>
            <person name="Porter A."/>
            <person name="Szajkowski L."/>
            <person name="Werner G."/>
            <person name="Zhou K."/>
            <person name="Grigoriev I.V."/>
            <person name="Rokhsar D.S."/>
            <person name="Grossman A.R."/>
        </authorList>
    </citation>
    <scope>NUCLEOTIDE SEQUENCE [LARGE SCALE GENOMIC DNA]</scope>
    <source>
        <strain evidence="12">CC-503</strain>
    </source>
</reference>
<dbReference type="STRING" id="3055.A0A2K3DQF8"/>
<dbReference type="EMBL" id="CM008967">
    <property type="protein sequence ID" value="PNW82763.1"/>
    <property type="molecule type" value="Genomic_DNA"/>
</dbReference>
<dbReference type="ExpressionAtlas" id="A0A2K3DQF8">
    <property type="expression patterns" value="baseline"/>
</dbReference>
<dbReference type="GO" id="GO:0005886">
    <property type="term" value="C:plasma membrane"/>
    <property type="evidence" value="ECO:0000318"/>
    <property type="project" value="GO_Central"/>
</dbReference>
<keyword evidence="3 8" id="KW-0813">Transport</keyword>
<dbReference type="Gramene" id="PNW82763">
    <property type="protein sequence ID" value="PNW82763"/>
    <property type="gene ID" value="CHLRE_06g293051v5"/>
</dbReference>
<feature type="transmembrane region" description="Helical" evidence="8">
    <location>
        <begin position="53"/>
        <end position="72"/>
    </location>
</feature>
<evidence type="ECO:0000256" key="2">
    <source>
        <dbReference type="ARBA" id="ARBA00005887"/>
    </source>
</evidence>
<gene>
    <name evidence="11" type="ORF">CHLRE_06g293051v5</name>
</gene>
<protein>
    <recommendedName>
        <fullName evidence="8">Ammonium transporter</fullName>
    </recommendedName>
</protein>
<evidence type="ECO:0000313" key="12">
    <source>
        <dbReference type="Proteomes" id="UP000006906"/>
    </source>
</evidence>
<dbReference type="InterPro" id="IPR024041">
    <property type="entry name" value="NH4_transpt_AmtB-like_dom"/>
</dbReference>
<evidence type="ECO:0000256" key="1">
    <source>
        <dbReference type="ARBA" id="ARBA00004141"/>
    </source>
</evidence>
<keyword evidence="12" id="KW-1185">Reference proteome</keyword>
<dbReference type="PANTHER" id="PTHR11730:SF6">
    <property type="entry name" value="AMMONIUM TRANSPORTER"/>
    <property type="match status" value="1"/>
</dbReference>
<feature type="transmembrane region" description="Helical" evidence="8">
    <location>
        <begin position="356"/>
        <end position="374"/>
    </location>
</feature>
<keyword evidence="6 8" id="KW-0472">Membrane</keyword>
<dbReference type="AlphaFoldDB" id="A0A2K3DQF8"/>
<feature type="transmembrane region" description="Helical" evidence="8">
    <location>
        <begin position="192"/>
        <end position="213"/>
    </location>
</feature>